<sequence>MTSPVPIPVGVTPGAVIRWTFDRLNAHDSSSLRQLYDDETVDHFPQRVCRGADEIVGFWEETFTGMPDFHVEILALAEHGDDVFVHWRMTGTHRGPLQGVAPTGKAIALEGMDHFVVREGRIRSGFVAYDQMEYARQLGMFPADGSPADRMVKKMFNARTQLKRRLRG</sequence>
<gene>
    <name evidence="1" type="ORF">SAMN04488107_3339</name>
</gene>
<evidence type="ECO:0000313" key="2">
    <source>
        <dbReference type="Proteomes" id="UP000198386"/>
    </source>
</evidence>
<protein>
    <recommendedName>
        <fullName evidence="3">SnoaL-like polyketide cyclase</fullName>
    </recommendedName>
</protein>
<dbReference type="PANTHER" id="PTHR38436:SF1">
    <property type="entry name" value="ESTER CYCLASE"/>
    <property type="match status" value="1"/>
</dbReference>
<evidence type="ECO:0008006" key="3">
    <source>
        <dbReference type="Google" id="ProtNLM"/>
    </source>
</evidence>
<dbReference type="RefSeq" id="WP_141233825.1">
    <property type="nucleotide sequence ID" value="NZ_FZOH01000006.1"/>
</dbReference>
<reference evidence="2" key="1">
    <citation type="submission" date="2017-06" db="EMBL/GenBank/DDBJ databases">
        <authorList>
            <person name="Varghese N."/>
            <person name="Submissions S."/>
        </authorList>
    </citation>
    <scope>NUCLEOTIDE SEQUENCE [LARGE SCALE GENOMIC DNA]</scope>
    <source>
        <strain evidence="2">DSM 45423</strain>
    </source>
</reference>
<name>A0A239GA64_9ACTN</name>
<keyword evidence="2" id="KW-1185">Reference proteome</keyword>
<accession>A0A239GA64</accession>
<evidence type="ECO:0000313" key="1">
    <source>
        <dbReference type="EMBL" id="SNS65602.1"/>
    </source>
</evidence>
<dbReference type="PANTHER" id="PTHR38436">
    <property type="entry name" value="POLYKETIDE CYCLASE SNOAL-LIKE DOMAIN"/>
    <property type="match status" value="1"/>
</dbReference>
<dbReference type="Gene3D" id="3.10.450.50">
    <property type="match status" value="1"/>
</dbReference>
<dbReference type="OrthoDB" id="4539871at2"/>
<dbReference type="Pfam" id="PF07366">
    <property type="entry name" value="SnoaL"/>
    <property type="match status" value="1"/>
</dbReference>
<dbReference type="GO" id="GO:0030638">
    <property type="term" value="P:polyketide metabolic process"/>
    <property type="evidence" value="ECO:0007669"/>
    <property type="project" value="InterPro"/>
</dbReference>
<dbReference type="InterPro" id="IPR032710">
    <property type="entry name" value="NTF2-like_dom_sf"/>
</dbReference>
<organism evidence="1 2">
    <name type="scientific">Geodermatophilus saharensis</name>
    <dbReference type="NCBI Taxonomy" id="1137994"/>
    <lineage>
        <taxon>Bacteria</taxon>
        <taxon>Bacillati</taxon>
        <taxon>Actinomycetota</taxon>
        <taxon>Actinomycetes</taxon>
        <taxon>Geodermatophilales</taxon>
        <taxon>Geodermatophilaceae</taxon>
        <taxon>Geodermatophilus</taxon>
    </lineage>
</organism>
<dbReference type="InterPro" id="IPR009959">
    <property type="entry name" value="Cyclase_SnoaL-like"/>
</dbReference>
<dbReference type="AlphaFoldDB" id="A0A239GA64"/>
<dbReference type="EMBL" id="FZOH01000006">
    <property type="protein sequence ID" value="SNS65602.1"/>
    <property type="molecule type" value="Genomic_DNA"/>
</dbReference>
<dbReference type="Proteomes" id="UP000198386">
    <property type="component" value="Unassembled WGS sequence"/>
</dbReference>
<proteinExistence type="predicted"/>
<dbReference type="SUPFAM" id="SSF54427">
    <property type="entry name" value="NTF2-like"/>
    <property type="match status" value="1"/>
</dbReference>